<reference evidence="12 13" key="1">
    <citation type="submission" date="2021-04" db="EMBL/GenBank/DDBJ databases">
        <title>The genome sequence of type strain Ideonella paludis KCTC 32238.</title>
        <authorList>
            <person name="Liu Y."/>
        </authorList>
    </citation>
    <scope>NUCLEOTIDE SEQUENCE [LARGE SCALE GENOMIC DNA]</scope>
    <source>
        <strain evidence="12 13">KCTC 32238</strain>
    </source>
</reference>
<evidence type="ECO:0000259" key="11">
    <source>
        <dbReference type="PROSITE" id="PS51755"/>
    </source>
</evidence>
<evidence type="ECO:0000256" key="6">
    <source>
        <dbReference type="ARBA" id="ARBA00023125"/>
    </source>
</evidence>
<protein>
    <submittedName>
        <fullName evidence="12">Response regulator transcription factor</fullName>
    </submittedName>
</protein>
<organism evidence="12 13">
    <name type="scientific">Ideonella paludis</name>
    <dbReference type="NCBI Taxonomy" id="1233411"/>
    <lineage>
        <taxon>Bacteria</taxon>
        <taxon>Pseudomonadati</taxon>
        <taxon>Pseudomonadota</taxon>
        <taxon>Betaproteobacteria</taxon>
        <taxon>Burkholderiales</taxon>
        <taxon>Sphaerotilaceae</taxon>
        <taxon>Ideonella</taxon>
    </lineage>
</organism>
<dbReference type="Gene3D" id="3.40.50.2300">
    <property type="match status" value="1"/>
</dbReference>
<evidence type="ECO:0000256" key="4">
    <source>
        <dbReference type="ARBA" id="ARBA00023012"/>
    </source>
</evidence>
<evidence type="ECO:0000256" key="3">
    <source>
        <dbReference type="ARBA" id="ARBA00022553"/>
    </source>
</evidence>
<keyword evidence="6 9" id="KW-0238">DNA-binding</keyword>
<dbReference type="PROSITE" id="PS51755">
    <property type="entry name" value="OMPR_PHOB"/>
    <property type="match status" value="1"/>
</dbReference>
<evidence type="ECO:0000256" key="9">
    <source>
        <dbReference type="PROSITE-ProRule" id="PRU01091"/>
    </source>
</evidence>
<keyword evidence="2" id="KW-0963">Cytoplasm</keyword>
<dbReference type="Pfam" id="PF00486">
    <property type="entry name" value="Trans_reg_C"/>
    <property type="match status" value="1"/>
</dbReference>
<keyword evidence="3 8" id="KW-0597">Phosphoprotein</keyword>
<keyword evidence="4" id="KW-0902">Two-component regulatory system</keyword>
<sequence length="232" mass="25596">MTVNIATPSPWAPMKVLTIEDDIDIASGIGRALHHEGFQVTQVRSLKAARQALQDSVFDLFLLDLGLPDGDGMSWLREMRTAGYQAPVLILSARDGLYDRVLGLQCGADDYLIKPFEMLELSARVNAMARRVRGFQVGQLTRAGVSLDDKAMRVQVDGQNIALSKTQYELLRALLLKQGSVVPRSTLERVVLPSADSTSLDMHVSNLRKKIGAHRLRTVRGVGYVIDADRRA</sequence>
<dbReference type="InterPro" id="IPR011006">
    <property type="entry name" value="CheY-like_superfamily"/>
</dbReference>
<accession>A0ABS5DTT1</accession>
<dbReference type="SUPFAM" id="SSF46894">
    <property type="entry name" value="C-terminal effector domain of the bipartite response regulators"/>
    <property type="match status" value="1"/>
</dbReference>
<dbReference type="InterPro" id="IPR001789">
    <property type="entry name" value="Sig_transdc_resp-reg_receiver"/>
</dbReference>
<evidence type="ECO:0000256" key="8">
    <source>
        <dbReference type="PROSITE-ProRule" id="PRU00169"/>
    </source>
</evidence>
<dbReference type="Gene3D" id="6.10.250.690">
    <property type="match status" value="1"/>
</dbReference>
<dbReference type="Proteomes" id="UP000672097">
    <property type="component" value="Unassembled WGS sequence"/>
</dbReference>
<dbReference type="InterPro" id="IPR039420">
    <property type="entry name" value="WalR-like"/>
</dbReference>
<gene>
    <name evidence="12" type="ORF">KAK11_04260</name>
</gene>
<feature type="domain" description="OmpR/PhoB-type" evidence="11">
    <location>
        <begin position="137"/>
        <end position="228"/>
    </location>
</feature>
<evidence type="ECO:0000256" key="1">
    <source>
        <dbReference type="ARBA" id="ARBA00004496"/>
    </source>
</evidence>
<feature type="modified residue" description="4-aspartylphosphate" evidence="8">
    <location>
        <position position="64"/>
    </location>
</feature>
<dbReference type="SMART" id="SM00448">
    <property type="entry name" value="REC"/>
    <property type="match status" value="1"/>
</dbReference>
<keyword evidence="5" id="KW-0805">Transcription regulation</keyword>
<dbReference type="Pfam" id="PF00072">
    <property type="entry name" value="Response_reg"/>
    <property type="match status" value="1"/>
</dbReference>
<dbReference type="InterPro" id="IPR001867">
    <property type="entry name" value="OmpR/PhoB-type_DNA-bd"/>
</dbReference>
<feature type="DNA-binding region" description="OmpR/PhoB-type" evidence="9">
    <location>
        <begin position="137"/>
        <end position="228"/>
    </location>
</feature>
<dbReference type="SMART" id="SM00862">
    <property type="entry name" value="Trans_reg_C"/>
    <property type="match status" value="1"/>
</dbReference>
<keyword evidence="13" id="KW-1185">Reference proteome</keyword>
<evidence type="ECO:0000313" key="12">
    <source>
        <dbReference type="EMBL" id="MBQ0934534.1"/>
    </source>
</evidence>
<dbReference type="SUPFAM" id="SSF52172">
    <property type="entry name" value="CheY-like"/>
    <property type="match status" value="1"/>
</dbReference>
<dbReference type="CDD" id="cd00383">
    <property type="entry name" value="trans_reg_C"/>
    <property type="match status" value="1"/>
</dbReference>
<name>A0ABS5DTT1_9BURK</name>
<comment type="caution">
    <text evidence="12">The sequence shown here is derived from an EMBL/GenBank/DDBJ whole genome shotgun (WGS) entry which is preliminary data.</text>
</comment>
<dbReference type="Gene3D" id="1.10.10.10">
    <property type="entry name" value="Winged helix-like DNA-binding domain superfamily/Winged helix DNA-binding domain"/>
    <property type="match status" value="1"/>
</dbReference>
<dbReference type="EMBL" id="JAGQDG010000001">
    <property type="protein sequence ID" value="MBQ0934534.1"/>
    <property type="molecule type" value="Genomic_DNA"/>
</dbReference>
<dbReference type="InterPro" id="IPR016032">
    <property type="entry name" value="Sig_transdc_resp-reg_C-effctor"/>
</dbReference>
<feature type="domain" description="Response regulatory" evidence="10">
    <location>
        <begin position="15"/>
        <end position="129"/>
    </location>
</feature>
<evidence type="ECO:0000256" key="5">
    <source>
        <dbReference type="ARBA" id="ARBA00023015"/>
    </source>
</evidence>
<dbReference type="PANTHER" id="PTHR48111">
    <property type="entry name" value="REGULATOR OF RPOS"/>
    <property type="match status" value="1"/>
</dbReference>
<comment type="subcellular location">
    <subcellularLocation>
        <location evidence="1">Cytoplasm</location>
    </subcellularLocation>
</comment>
<evidence type="ECO:0000259" key="10">
    <source>
        <dbReference type="PROSITE" id="PS50110"/>
    </source>
</evidence>
<evidence type="ECO:0000313" key="13">
    <source>
        <dbReference type="Proteomes" id="UP000672097"/>
    </source>
</evidence>
<dbReference type="InterPro" id="IPR036388">
    <property type="entry name" value="WH-like_DNA-bd_sf"/>
</dbReference>
<dbReference type="PANTHER" id="PTHR48111:SF35">
    <property type="entry name" value="TRANSCRIPTIONAL REGULATORY PROTEIN QSEB"/>
    <property type="match status" value="1"/>
</dbReference>
<evidence type="ECO:0000256" key="7">
    <source>
        <dbReference type="ARBA" id="ARBA00023163"/>
    </source>
</evidence>
<proteinExistence type="predicted"/>
<dbReference type="PROSITE" id="PS50110">
    <property type="entry name" value="RESPONSE_REGULATORY"/>
    <property type="match status" value="1"/>
</dbReference>
<keyword evidence="7" id="KW-0804">Transcription</keyword>
<evidence type="ECO:0000256" key="2">
    <source>
        <dbReference type="ARBA" id="ARBA00022490"/>
    </source>
</evidence>